<dbReference type="Proteomes" id="UP001501116">
    <property type="component" value="Unassembled WGS sequence"/>
</dbReference>
<comment type="caution">
    <text evidence="2">The sequence shown here is derived from an EMBL/GenBank/DDBJ whole genome shotgun (WGS) entry which is preliminary data.</text>
</comment>
<proteinExistence type="predicted"/>
<dbReference type="Pfam" id="PF12986">
    <property type="entry name" value="DUF3870"/>
    <property type="match status" value="1"/>
</dbReference>
<gene>
    <name evidence="2" type="ORF">GCM10009754_80480</name>
</gene>
<dbReference type="InterPro" id="IPR024617">
    <property type="entry name" value="DUF3870"/>
</dbReference>
<evidence type="ECO:0000313" key="2">
    <source>
        <dbReference type="EMBL" id="GAA1990129.1"/>
    </source>
</evidence>
<accession>A0ABP5E3C4</accession>
<dbReference type="RefSeq" id="WP_344430930.1">
    <property type="nucleotide sequence ID" value="NZ_BAAANN010000054.1"/>
</dbReference>
<organism evidence="2 3">
    <name type="scientific">Amycolatopsis minnesotensis</name>
    <dbReference type="NCBI Taxonomy" id="337894"/>
    <lineage>
        <taxon>Bacteria</taxon>
        <taxon>Bacillati</taxon>
        <taxon>Actinomycetota</taxon>
        <taxon>Actinomycetes</taxon>
        <taxon>Pseudonocardiales</taxon>
        <taxon>Pseudonocardiaceae</taxon>
        <taxon>Amycolatopsis</taxon>
    </lineage>
</organism>
<name>A0ABP5E3C4_9PSEU</name>
<keyword evidence="3" id="KW-1185">Reference proteome</keyword>
<protein>
    <recommendedName>
        <fullName evidence="1">DUF3870 domain-containing protein</fullName>
    </recommendedName>
</protein>
<evidence type="ECO:0000259" key="1">
    <source>
        <dbReference type="Pfam" id="PF12986"/>
    </source>
</evidence>
<feature type="domain" description="DUF3870" evidence="1">
    <location>
        <begin position="8"/>
        <end position="100"/>
    </location>
</feature>
<sequence>MDARKHMIVIGYAKVPAQSTTRATHEFFSISLLVEPPGSTVLAVDSTAATAMAREWLSSLLTGADLTADDAPYLAAVDRNYLGPAAGSIKQAIRDVWRRFPASGTG</sequence>
<reference evidence="3" key="1">
    <citation type="journal article" date="2019" name="Int. J. Syst. Evol. Microbiol.">
        <title>The Global Catalogue of Microorganisms (GCM) 10K type strain sequencing project: providing services to taxonomists for standard genome sequencing and annotation.</title>
        <authorList>
            <consortium name="The Broad Institute Genomics Platform"/>
            <consortium name="The Broad Institute Genome Sequencing Center for Infectious Disease"/>
            <person name="Wu L."/>
            <person name="Ma J."/>
        </authorList>
    </citation>
    <scope>NUCLEOTIDE SEQUENCE [LARGE SCALE GENOMIC DNA]</scope>
    <source>
        <strain evidence="3">JCM 14545</strain>
    </source>
</reference>
<dbReference type="EMBL" id="BAAANN010000054">
    <property type="protein sequence ID" value="GAA1990129.1"/>
    <property type="molecule type" value="Genomic_DNA"/>
</dbReference>
<evidence type="ECO:0000313" key="3">
    <source>
        <dbReference type="Proteomes" id="UP001501116"/>
    </source>
</evidence>